<dbReference type="PANTHER" id="PTHR10516:SF452">
    <property type="entry name" value="PEPTIDYLPROLYL ISOMERASE"/>
    <property type="match status" value="1"/>
</dbReference>
<dbReference type="GO" id="GO:0033017">
    <property type="term" value="C:sarcoplasmic reticulum membrane"/>
    <property type="evidence" value="ECO:0007669"/>
    <property type="project" value="TreeGrafter"/>
</dbReference>
<dbReference type="SUPFAM" id="SSF54534">
    <property type="entry name" value="FKBP-like"/>
    <property type="match status" value="1"/>
</dbReference>
<comment type="catalytic activity">
    <reaction evidence="1 5">
        <text>[protein]-peptidylproline (omega=180) = [protein]-peptidylproline (omega=0)</text>
        <dbReference type="Rhea" id="RHEA:16237"/>
        <dbReference type="Rhea" id="RHEA-COMP:10747"/>
        <dbReference type="Rhea" id="RHEA-COMP:10748"/>
        <dbReference type="ChEBI" id="CHEBI:83833"/>
        <dbReference type="ChEBI" id="CHEBI:83834"/>
        <dbReference type="EC" id="5.2.1.8"/>
    </reaction>
</comment>
<dbReference type="Gene3D" id="3.10.50.40">
    <property type="match status" value="1"/>
</dbReference>
<sequence>MGVEVEIITPGDGRTFPKRGQTCVVHYVGCLTDGRKFDSSRDRGKPFKFKIGKREVIRGWDEGVAQFASYDGNMERAWRSVHLYIRGSYYSSTSVTIYPYRICASSVTQPFSHTPFL</sequence>
<dbReference type="InterPro" id="IPR050689">
    <property type="entry name" value="FKBP-type_PPIase"/>
</dbReference>
<name>A0A8C4SNI4_ERPCA</name>
<gene>
    <name evidence="7" type="primary">LOC114659571</name>
</gene>
<evidence type="ECO:0000256" key="1">
    <source>
        <dbReference type="ARBA" id="ARBA00000971"/>
    </source>
</evidence>
<reference evidence="7" key="2">
    <citation type="submission" date="2025-08" db="UniProtKB">
        <authorList>
            <consortium name="Ensembl"/>
        </authorList>
    </citation>
    <scope>IDENTIFICATION</scope>
</reference>
<dbReference type="PANTHER" id="PTHR10516">
    <property type="entry name" value="PEPTIDYL-PROLYL CIS-TRANS ISOMERASE"/>
    <property type="match status" value="1"/>
</dbReference>
<protein>
    <recommendedName>
        <fullName evidence="2 5">peptidylprolyl isomerase</fullName>
        <ecNumber evidence="2 5">5.2.1.8</ecNumber>
    </recommendedName>
</protein>
<dbReference type="Ensembl" id="ENSECRT00000020088.1">
    <property type="protein sequence ID" value="ENSECRP00000019687.1"/>
    <property type="gene ID" value="ENSECRG00000013163.1"/>
</dbReference>
<dbReference type="InterPro" id="IPR001179">
    <property type="entry name" value="PPIase_FKBP_dom"/>
</dbReference>
<dbReference type="PROSITE" id="PS50059">
    <property type="entry name" value="FKBP_PPIASE"/>
    <property type="match status" value="1"/>
</dbReference>
<evidence type="ECO:0000313" key="7">
    <source>
        <dbReference type="Ensembl" id="ENSECRP00000019687.1"/>
    </source>
</evidence>
<evidence type="ECO:0000256" key="5">
    <source>
        <dbReference type="PROSITE-ProRule" id="PRU00277"/>
    </source>
</evidence>
<keyword evidence="3 5" id="KW-0697">Rotamase</keyword>
<reference evidence="7" key="1">
    <citation type="submission" date="2021-06" db="EMBL/GenBank/DDBJ databases">
        <authorList>
            <consortium name="Wellcome Sanger Institute Data Sharing"/>
        </authorList>
    </citation>
    <scope>NUCLEOTIDE SEQUENCE [LARGE SCALE GENOMIC DNA]</scope>
</reference>
<keyword evidence="4 5" id="KW-0413">Isomerase</keyword>
<feature type="domain" description="PPIase FKBP-type" evidence="6">
    <location>
        <begin position="20"/>
        <end position="64"/>
    </location>
</feature>
<reference evidence="7" key="3">
    <citation type="submission" date="2025-09" db="UniProtKB">
        <authorList>
            <consortium name="Ensembl"/>
        </authorList>
    </citation>
    <scope>IDENTIFICATION</scope>
</reference>
<accession>A0A8C4SNI4</accession>
<organism evidence="7 8">
    <name type="scientific">Erpetoichthys calabaricus</name>
    <name type="common">Rope fish</name>
    <name type="synonym">Calamoichthys calabaricus</name>
    <dbReference type="NCBI Taxonomy" id="27687"/>
    <lineage>
        <taxon>Eukaryota</taxon>
        <taxon>Metazoa</taxon>
        <taxon>Chordata</taxon>
        <taxon>Craniata</taxon>
        <taxon>Vertebrata</taxon>
        <taxon>Euteleostomi</taxon>
        <taxon>Actinopterygii</taxon>
        <taxon>Polypteriformes</taxon>
        <taxon>Polypteridae</taxon>
        <taxon>Erpetoichthys</taxon>
    </lineage>
</organism>
<evidence type="ECO:0000313" key="8">
    <source>
        <dbReference type="Proteomes" id="UP000694620"/>
    </source>
</evidence>
<keyword evidence="8" id="KW-1185">Reference proteome</keyword>
<dbReference type="AlphaFoldDB" id="A0A8C4SNI4"/>
<evidence type="ECO:0000256" key="3">
    <source>
        <dbReference type="ARBA" id="ARBA00023110"/>
    </source>
</evidence>
<proteinExistence type="predicted"/>
<evidence type="ECO:0000256" key="2">
    <source>
        <dbReference type="ARBA" id="ARBA00013194"/>
    </source>
</evidence>
<dbReference type="InterPro" id="IPR046357">
    <property type="entry name" value="PPIase_dom_sf"/>
</dbReference>
<dbReference type="Proteomes" id="UP000694620">
    <property type="component" value="Chromosome 10"/>
</dbReference>
<dbReference type="GO" id="GO:0003755">
    <property type="term" value="F:peptidyl-prolyl cis-trans isomerase activity"/>
    <property type="evidence" value="ECO:0007669"/>
    <property type="project" value="UniProtKB-KW"/>
</dbReference>
<evidence type="ECO:0000259" key="6">
    <source>
        <dbReference type="PROSITE" id="PS50059"/>
    </source>
</evidence>
<dbReference type="GeneTree" id="ENSGT00940000153311"/>
<dbReference type="EC" id="5.2.1.8" evidence="2 5"/>
<dbReference type="Pfam" id="PF00254">
    <property type="entry name" value="FKBP_C"/>
    <property type="match status" value="1"/>
</dbReference>
<evidence type="ECO:0000256" key="4">
    <source>
        <dbReference type="ARBA" id="ARBA00023235"/>
    </source>
</evidence>